<evidence type="ECO:0000313" key="2">
    <source>
        <dbReference type="Proteomes" id="UP000198535"/>
    </source>
</evidence>
<dbReference type="RefSeq" id="WP_091935933.1">
    <property type="nucleotide sequence ID" value="NZ_FOUJ01000003.1"/>
</dbReference>
<evidence type="ECO:0000313" key="1">
    <source>
        <dbReference type="EMBL" id="SFM57241.1"/>
    </source>
</evidence>
<gene>
    <name evidence="1" type="ORF">SAMN04488696_1657</name>
</gene>
<dbReference type="OrthoDB" id="377625at2157"/>
<keyword evidence="2" id="KW-1185">Reference proteome</keyword>
<protein>
    <submittedName>
        <fullName evidence="1">Uncharacterized protein</fullName>
    </submittedName>
</protein>
<sequence length="286" mass="32806">MNLKMDYKFKLRIVVIISILLVAMVYAISDHHMILGYNNEPPVRPWNIIDPQSEYGIELISIAEKAIEKEGIDTNYIAIQNIAQIYPDNIRLRSQGANIFSSAVIYSYGDLADEGTIKFFEPDLDIYNVYNYHLGIYGNHLPENRGKYSKNVASIPQTSGWGKDYNYRINGDSIELTDPVTNNIIFILSDHKIVQDESRTGTITEKVNSEYAFARQLLPIDKEKPYMVIDITGETKENWSTMDVYFHEGQLYSLYIEEGTRDIYNVAISHTVIYYDEEGNPIGEDL</sequence>
<name>A0A1I4RYJ2_9EURY</name>
<dbReference type="AlphaFoldDB" id="A0A1I4RYJ2"/>
<dbReference type="EMBL" id="FOUJ01000003">
    <property type="protein sequence ID" value="SFM57241.1"/>
    <property type="molecule type" value="Genomic_DNA"/>
</dbReference>
<dbReference type="Proteomes" id="UP000198535">
    <property type="component" value="Unassembled WGS sequence"/>
</dbReference>
<organism evidence="1 2">
    <name type="scientific">Methanolobus profundi</name>
    <dbReference type="NCBI Taxonomy" id="487685"/>
    <lineage>
        <taxon>Archaea</taxon>
        <taxon>Methanobacteriati</taxon>
        <taxon>Methanobacteriota</taxon>
        <taxon>Stenosarchaea group</taxon>
        <taxon>Methanomicrobia</taxon>
        <taxon>Methanosarcinales</taxon>
        <taxon>Methanosarcinaceae</taxon>
        <taxon>Methanolobus</taxon>
    </lineage>
</organism>
<reference evidence="2" key="1">
    <citation type="submission" date="2016-10" db="EMBL/GenBank/DDBJ databases">
        <authorList>
            <person name="Varghese N."/>
            <person name="Submissions S."/>
        </authorList>
    </citation>
    <scope>NUCLEOTIDE SEQUENCE [LARGE SCALE GENOMIC DNA]</scope>
    <source>
        <strain evidence="2">Mob M</strain>
    </source>
</reference>
<proteinExistence type="predicted"/>
<accession>A0A1I4RYJ2</accession>
<dbReference type="STRING" id="487685.SAMN04488696_1657"/>